<gene>
    <name evidence="2" type="ORF">PAPOLLO_LOCUS27453</name>
</gene>
<reference evidence="2" key="1">
    <citation type="submission" date="2021-04" db="EMBL/GenBank/DDBJ databases">
        <authorList>
            <person name="Tunstrom K."/>
        </authorList>
    </citation>
    <scope>NUCLEOTIDE SEQUENCE</scope>
</reference>
<proteinExistence type="predicted"/>
<comment type="caution">
    <text evidence="2">The sequence shown here is derived from an EMBL/GenBank/DDBJ whole genome shotgun (WGS) entry which is preliminary data.</text>
</comment>
<dbReference type="EMBL" id="CAJQZP010001659">
    <property type="protein sequence ID" value="CAG5058191.1"/>
    <property type="molecule type" value="Genomic_DNA"/>
</dbReference>
<feature type="region of interest" description="Disordered" evidence="1">
    <location>
        <begin position="60"/>
        <end position="109"/>
    </location>
</feature>
<protein>
    <submittedName>
        <fullName evidence="2">(apollo) hypothetical protein</fullName>
    </submittedName>
</protein>
<keyword evidence="3" id="KW-1185">Reference proteome</keyword>
<evidence type="ECO:0000256" key="1">
    <source>
        <dbReference type="SAM" id="MobiDB-lite"/>
    </source>
</evidence>
<evidence type="ECO:0000313" key="2">
    <source>
        <dbReference type="EMBL" id="CAG5058191.1"/>
    </source>
</evidence>
<dbReference type="OrthoDB" id="7417618at2759"/>
<evidence type="ECO:0000313" key="3">
    <source>
        <dbReference type="Proteomes" id="UP000691718"/>
    </source>
</evidence>
<accession>A0A8S3YF29</accession>
<dbReference type="Proteomes" id="UP000691718">
    <property type="component" value="Unassembled WGS sequence"/>
</dbReference>
<feature type="compositionally biased region" description="Polar residues" evidence="1">
    <location>
        <begin position="66"/>
        <end position="92"/>
    </location>
</feature>
<dbReference type="AlphaFoldDB" id="A0A8S3YF29"/>
<organism evidence="2 3">
    <name type="scientific">Parnassius apollo</name>
    <name type="common">Apollo butterfly</name>
    <name type="synonym">Papilio apollo</name>
    <dbReference type="NCBI Taxonomy" id="110799"/>
    <lineage>
        <taxon>Eukaryota</taxon>
        <taxon>Metazoa</taxon>
        <taxon>Ecdysozoa</taxon>
        <taxon>Arthropoda</taxon>
        <taxon>Hexapoda</taxon>
        <taxon>Insecta</taxon>
        <taxon>Pterygota</taxon>
        <taxon>Neoptera</taxon>
        <taxon>Endopterygota</taxon>
        <taxon>Lepidoptera</taxon>
        <taxon>Glossata</taxon>
        <taxon>Ditrysia</taxon>
        <taxon>Papilionoidea</taxon>
        <taxon>Papilionidae</taxon>
        <taxon>Parnassiinae</taxon>
        <taxon>Parnassini</taxon>
        <taxon>Parnassius</taxon>
        <taxon>Parnassius</taxon>
    </lineage>
</organism>
<name>A0A8S3YF29_PARAO</name>
<sequence>MGFKLKIQQNQKCLKDTPYYVKQDFPKEVLKKRKELQPQLKVEREAGNTAFLKYDKLIVLPRRNKTSTQNPTNKRSLSESPETKNPSNILQNKKQSVKKSKTTTMKEYIRHKPKFILNYERATHDSTPNNEHIN</sequence>